<sequence>MVRRTSIRLLCAALALTAAGCGLSDPAVTTGAVTSGQVTGAITFQTLQLSPTFDGYLRGIIAEFERRHPGTRVTWQDIPSGSAARKTNADAVARSLPDVLDLDTGTLAPLARKGLVVDMSSAARELRAGFLDSAWRSLTYGGASAAALPWYLNTPVLLKNSALLAEAGLAEAPDPTTYPELVEASAKIAKATGRAGFQPTQDGFPNYLLSLGVPLVDAAGTKAVVRTPEAVSFVDSLAALQKSGGIPVDAVAAQQRNEIETFQEGRTAYLETGGSRLRIIQQNAPSTYARLTLGTPLGATGRGTWVVAHGIAVPRTSKNLPTAVAFAKFLTSADNQLALAKGSSTFPSTTASLADPFFTAQGTDLVSRARSIAATSLKSGTTTTRPPAADAEFAAALWSAVQPAILGEIPAEQALANAENKLTSILTGRQ</sequence>
<evidence type="ECO:0000256" key="3">
    <source>
        <dbReference type="ARBA" id="ARBA00023136"/>
    </source>
</evidence>
<gene>
    <name evidence="7" type="ORF">JOF53_007938</name>
</gene>
<dbReference type="PANTHER" id="PTHR43649">
    <property type="entry name" value="ARABINOSE-BINDING PROTEIN-RELATED"/>
    <property type="match status" value="1"/>
</dbReference>
<dbReference type="Pfam" id="PF01547">
    <property type="entry name" value="SBP_bac_1"/>
    <property type="match status" value="1"/>
</dbReference>
<organism evidence="7 8">
    <name type="scientific">Crossiella equi</name>
    <dbReference type="NCBI Taxonomy" id="130796"/>
    <lineage>
        <taxon>Bacteria</taxon>
        <taxon>Bacillati</taxon>
        <taxon>Actinomycetota</taxon>
        <taxon>Actinomycetes</taxon>
        <taxon>Pseudonocardiales</taxon>
        <taxon>Pseudonocardiaceae</taxon>
        <taxon>Crossiella</taxon>
    </lineage>
</organism>
<keyword evidence="8" id="KW-1185">Reference proteome</keyword>
<dbReference type="Gene3D" id="3.40.190.10">
    <property type="entry name" value="Periplasmic binding protein-like II"/>
    <property type="match status" value="1"/>
</dbReference>
<evidence type="ECO:0000256" key="1">
    <source>
        <dbReference type="ARBA" id="ARBA00022475"/>
    </source>
</evidence>
<dbReference type="SUPFAM" id="SSF53850">
    <property type="entry name" value="Periplasmic binding protein-like II"/>
    <property type="match status" value="1"/>
</dbReference>
<evidence type="ECO:0000256" key="6">
    <source>
        <dbReference type="SAM" id="SignalP"/>
    </source>
</evidence>
<accession>A0ABS5AR91</accession>
<dbReference type="Proteomes" id="UP001519363">
    <property type="component" value="Unassembled WGS sequence"/>
</dbReference>
<feature type="signal peptide" evidence="6">
    <location>
        <begin position="1"/>
        <end position="24"/>
    </location>
</feature>
<dbReference type="InterPro" id="IPR050490">
    <property type="entry name" value="Bact_solute-bd_prot1"/>
</dbReference>
<protein>
    <submittedName>
        <fullName evidence="7">ABC-type glycerol-3-phosphate transport system substrate-binding protein</fullName>
    </submittedName>
</protein>
<dbReference type="PROSITE" id="PS51257">
    <property type="entry name" value="PROKAR_LIPOPROTEIN"/>
    <property type="match status" value="1"/>
</dbReference>
<keyword evidence="5" id="KW-0449">Lipoprotein</keyword>
<dbReference type="EMBL" id="JAGIOO010000001">
    <property type="protein sequence ID" value="MBP2479066.1"/>
    <property type="molecule type" value="Genomic_DNA"/>
</dbReference>
<evidence type="ECO:0000256" key="5">
    <source>
        <dbReference type="ARBA" id="ARBA00023288"/>
    </source>
</evidence>
<comment type="caution">
    <text evidence="7">The sequence shown here is derived from an EMBL/GenBank/DDBJ whole genome shotgun (WGS) entry which is preliminary data.</text>
</comment>
<evidence type="ECO:0000256" key="4">
    <source>
        <dbReference type="ARBA" id="ARBA00023139"/>
    </source>
</evidence>
<evidence type="ECO:0000313" key="8">
    <source>
        <dbReference type="Proteomes" id="UP001519363"/>
    </source>
</evidence>
<keyword evidence="2 6" id="KW-0732">Signal</keyword>
<keyword evidence="3" id="KW-0472">Membrane</keyword>
<proteinExistence type="predicted"/>
<evidence type="ECO:0000313" key="7">
    <source>
        <dbReference type="EMBL" id="MBP2479066.1"/>
    </source>
</evidence>
<keyword evidence="4" id="KW-0564">Palmitate</keyword>
<keyword evidence="1" id="KW-1003">Cell membrane</keyword>
<dbReference type="InterPro" id="IPR006059">
    <property type="entry name" value="SBP"/>
</dbReference>
<name>A0ABS5AR91_9PSEU</name>
<evidence type="ECO:0000256" key="2">
    <source>
        <dbReference type="ARBA" id="ARBA00022729"/>
    </source>
</evidence>
<dbReference type="PANTHER" id="PTHR43649:SF33">
    <property type="entry name" value="POLYGALACTURONAN_RHAMNOGALACTURONAN-BINDING PROTEIN YTCQ"/>
    <property type="match status" value="1"/>
</dbReference>
<dbReference type="RefSeq" id="WP_086786133.1">
    <property type="nucleotide sequence ID" value="NZ_JAGIOO010000001.1"/>
</dbReference>
<feature type="chain" id="PRO_5046076914" evidence="6">
    <location>
        <begin position="25"/>
        <end position="430"/>
    </location>
</feature>
<reference evidence="7 8" key="1">
    <citation type="submission" date="2021-03" db="EMBL/GenBank/DDBJ databases">
        <title>Sequencing the genomes of 1000 actinobacteria strains.</title>
        <authorList>
            <person name="Klenk H.-P."/>
        </authorList>
    </citation>
    <scope>NUCLEOTIDE SEQUENCE [LARGE SCALE GENOMIC DNA]</scope>
    <source>
        <strain evidence="7 8">DSM 44580</strain>
    </source>
</reference>